<dbReference type="NCBIfam" id="TIGR02570">
    <property type="entry name" value="cas7_GSU0053"/>
    <property type="match status" value="1"/>
</dbReference>
<dbReference type="OrthoDB" id="190628at2"/>
<accession>A0A177MZI3</accession>
<proteinExistence type="predicted"/>
<gene>
    <name evidence="1" type="ORF">A1507_21660</name>
</gene>
<organism evidence="1 2">
    <name type="scientific">Methylomonas koyamae</name>
    <dbReference type="NCBI Taxonomy" id="702114"/>
    <lineage>
        <taxon>Bacteria</taxon>
        <taxon>Pseudomonadati</taxon>
        <taxon>Pseudomonadota</taxon>
        <taxon>Gammaproteobacteria</taxon>
        <taxon>Methylococcales</taxon>
        <taxon>Methylococcaceae</taxon>
        <taxon>Methylomonas</taxon>
    </lineage>
</organism>
<dbReference type="Pfam" id="PF09617">
    <property type="entry name" value="Cas_GSU0053"/>
    <property type="match status" value="1"/>
</dbReference>
<dbReference type="RefSeq" id="WP_064042689.1">
    <property type="nucleotide sequence ID" value="NZ_LUUJ01000136.1"/>
</dbReference>
<sequence>MSQETVELNLETLTSAVTSGCSAIRLVARLQPAGGPGSKVFPPTHSEGKYAWETRLIEGGEVVKTVLLDSVQSQANRMEQALKEAYQAGQLNFPLLAVEFGGEFAEIGEITTLDAPHRIADAIFRDSLLDGKKFPETDIAKAYAAANQRNATALYQYCPHALVFGIWDSTGSAGGLGNKFQRALVSEIVGIKAEAGVLTSSRLDPLGIKTVEIYATESGGWTTDKALAKTDKKGEPVKIKPSEVNHSNIPPTIEKSEKGDEYIRGGVTIDYAHQTTVLSLPALRRLNFPVNGELSAQINIAARTVLAALGLAAIVHQLENGYDLRSRCLLIADGKFTFELLDNYGESRRFTLTTDEAGALFNAAVANAAKLGLVWNSQKVLLQPTSDLVELVKKSRQTGQLSEA</sequence>
<evidence type="ECO:0000313" key="1">
    <source>
        <dbReference type="EMBL" id="OAI10309.1"/>
    </source>
</evidence>
<dbReference type="InterPro" id="IPR013403">
    <property type="entry name" value="CRISPR-assoc_prot_Csb1/Cas7u"/>
</dbReference>
<name>A0A177MZI3_9GAMM</name>
<dbReference type="AlphaFoldDB" id="A0A177MZI3"/>
<evidence type="ECO:0008006" key="3">
    <source>
        <dbReference type="Google" id="ProtNLM"/>
    </source>
</evidence>
<reference evidence="1 2" key="1">
    <citation type="submission" date="2016-03" db="EMBL/GenBank/DDBJ databases">
        <authorList>
            <person name="Ploux O."/>
        </authorList>
    </citation>
    <scope>NUCLEOTIDE SEQUENCE [LARGE SCALE GENOMIC DNA]</scope>
    <source>
        <strain evidence="1 2">R-45378</strain>
    </source>
</reference>
<comment type="caution">
    <text evidence="1">The sequence shown here is derived from an EMBL/GenBank/DDBJ whole genome shotgun (WGS) entry which is preliminary data.</text>
</comment>
<protein>
    <recommendedName>
        <fullName evidence="3">Type I-U CRISPR-associated protein Cas7</fullName>
    </recommendedName>
</protein>
<dbReference type="Proteomes" id="UP000077857">
    <property type="component" value="Unassembled WGS sequence"/>
</dbReference>
<dbReference type="EMBL" id="LUUJ01000136">
    <property type="protein sequence ID" value="OAI10309.1"/>
    <property type="molecule type" value="Genomic_DNA"/>
</dbReference>
<evidence type="ECO:0000313" key="2">
    <source>
        <dbReference type="Proteomes" id="UP000077857"/>
    </source>
</evidence>